<feature type="transmembrane region" description="Helical" evidence="1">
    <location>
        <begin position="12"/>
        <end position="33"/>
    </location>
</feature>
<dbReference type="Proteomes" id="UP000737171">
    <property type="component" value="Unassembled WGS sequence"/>
</dbReference>
<dbReference type="Pfam" id="PF16137">
    <property type="entry name" value="DUF4845"/>
    <property type="match status" value="1"/>
</dbReference>
<gene>
    <name evidence="2" type="ORF">HLB44_07610</name>
</gene>
<name>A0ABX2EE09_9BURK</name>
<proteinExistence type="predicted"/>
<dbReference type="EMBL" id="JABRWJ010000002">
    <property type="protein sequence ID" value="NRF66845.1"/>
    <property type="molecule type" value="Genomic_DNA"/>
</dbReference>
<keyword evidence="1" id="KW-0472">Membrane</keyword>
<accession>A0ABX2EE09</accession>
<keyword evidence="1" id="KW-1133">Transmembrane helix</keyword>
<evidence type="ECO:0000313" key="3">
    <source>
        <dbReference type="Proteomes" id="UP000737171"/>
    </source>
</evidence>
<dbReference type="RefSeq" id="WP_173121945.1">
    <property type="nucleotide sequence ID" value="NZ_JABRWJ010000002.1"/>
</dbReference>
<keyword evidence="1" id="KW-0812">Transmembrane</keyword>
<evidence type="ECO:0000256" key="1">
    <source>
        <dbReference type="SAM" id="Phobius"/>
    </source>
</evidence>
<dbReference type="InterPro" id="IPR032314">
    <property type="entry name" value="DUF4845"/>
</dbReference>
<protein>
    <submittedName>
        <fullName evidence="2">DUF4845 domain-containing protein</fullName>
    </submittedName>
</protein>
<organism evidence="2 3">
    <name type="scientific">Pseudaquabacterium terrae</name>
    <dbReference type="NCBI Taxonomy" id="2732868"/>
    <lineage>
        <taxon>Bacteria</taxon>
        <taxon>Pseudomonadati</taxon>
        <taxon>Pseudomonadota</taxon>
        <taxon>Betaproteobacteria</taxon>
        <taxon>Burkholderiales</taxon>
        <taxon>Sphaerotilaceae</taxon>
        <taxon>Pseudaquabacterium</taxon>
    </lineage>
</organism>
<sequence>MNRPFAHRSQRGVTLIGLMSWAVVVGFIGYVLVRTVPTLLEYQAIQKAINNIAASPPPTVVGIRNAFERQKEIEYSIESIGGGDLEITKEEGKVVIRFAYQKEVELIKPVYLLIKYEGRSQ</sequence>
<reference evidence="2 3" key="1">
    <citation type="submission" date="2020-05" db="EMBL/GenBank/DDBJ databases">
        <title>Aquincola sp. isolate from soil.</title>
        <authorList>
            <person name="Han J."/>
            <person name="Kim D.-U."/>
        </authorList>
    </citation>
    <scope>NUCLEOTIDE SEQUENCE [LARGE SCALE GENOMIC DNA]</scope>
    <source>
        <strain evidence="2 3">S2</strain>
    </source>
</reference>
<evidence type="ECO:0000313" key="2">
    <source>
        <dbReference type="EMBL" id="NRF66845.1"/>
    </source>
</evidence>
<keyword evidence="3" id="KW-1185">Reference proteome</keyword>
<comment type="caution">
    <text evidence="2">The sequence shown here is derived from an EMBL/GenBank/DDBJ whole genome shotgun (WGS) entry which is preliminary data.</text>
</comment>